<name>A0A6A6TDY5_9PLEO</name>
<proteinExistence type="predicted"/>
<dbReference type="OrthoDB" id="5355126at2759"/>
<reference evidence="2" key="1">
    <citation type="journal article" date="2020" name="Stud. Mycol.">
        <title>101 Dothideomycetes genomes: a test case for predicting lifestyles and emergence of pathogens.</title>
        <authorList>
            <person name="Haridas S."/>
            <person name="Albert R."/>
            <person name="Binder M."/>
            <person name="Bloem J."/>
            <person name="Labutti K."/>
            <person name="Salamov A."/>
            <person name="Andreopoulos B."/>
            <person name="Baker S."/>
            <person name="Barry K."/>
            <person name="Bills G."/>
            <person name="Bluhm B."/>
            <person name="Cannon C."/>
            <person name="Castanera R."/>
            <person name="Culley D."/>
            <person name="Daum C."/>
            <person name="Ezra D."/>
            <person name="Gonzalez J."/>
            <person name="Henrissat B."/>
            <person name="Kuo A."/>
            <person name="Liang C."/>
            <person name="Lipzen A."/>
            <person name="Lutzoni F."/>
            <person name="Magnuson J."/>
            <person name="Mondo S."/>
            <person name="Nolan M."/>
            <person name="Ohm R."/>
            <person name="Pangilinan J."/>
            <person name="Park H.-J."/>
            <person name="Ramirez L."/>
            <person name="Alfaro M."/>
            <person name="Sun H."/>
            <person name="Tritt A."/>
            <person name="Yoshinaga Y."/>
            <person name="Zwiers L.-H."/>
            <person name="Turgeon B."/>
            <person name="Goodwin S."/>
            <person name="Spatafora J."/>
            <person name="Crous P."/>
            <person name="Grigoriev I."/>
        </authorList>
    </citation>
    <scope>NUCLEOTIDE SEQUENCE</scope>
    <source>
        <strain evidence="2">CBS 122681</strain>
    </source>
</reference>
<feature type="region of interest" description="Disordered" evidence="1">
    <location>
        <begin position="83"/>
        <end position="113"/>
    </location>
</feature>
<evidence type="ECO:0000313" key="3">
    <source>
        <dbReference type="Proteomes" id="UP000799324"/>
    </source>
</evidence>
<sequence>MSRRLLTTVGVGAAGIGGYYLYSAGGNPKLAEKQLEHDAATAARKVKGDFPGQDKEAKKAGEEGLEAIKAKADQLGQEFKHQGDVADKRLSQATSDAQKRLAETRQEVGQKVDKAADQFDKKVHEGVSQSKSWLGSWFGGK</sequence>
<gene>
    <name evidence="2" type="ORF">K491DRAFT_714833</name>
</gene>
<accession>A0A6A6TDY5</accession>
<organism evidence="2 3">
    <name type="scientific">Lophiostoma macrostomum CBS 122681</name>
    <dbReference type="NCBI Taxonomy" id="1314788"/>
    <lineage>
        <taxon>Eukaryota</taxon>
        <taxon>Fungi</taxon>
        <taxon>Dikarya</taxon>
        <taxon>Ascomycota</taxon>
        <taxon>Pezizomycotina</taxon>
        <taxon>Dothideomycetes</taxon>
        <taxon>Pleosporomycetidae</taxon>
        <taxon>Pleosporales</taxon>
        <taxon>Lophiostomataceae</taxon>
        <taxon>Lophiostoma</taxon>
    </lineage>
</organism>
<evidence type="ECO:0000313" key="2">
    <source>
        <dbReference type="EMBL" id="KAF2657103.1"/>
    </source>
</evidence>
<keyword evidence="3" id="KW-1185">Reference proteome</keyword>
<evidence type="ECO:0000256" key="1">
    <source>
        <dbReference type="SAM" id="MobiDB-lite"/>
    </source>
</evidence>
<dbReference type="AlphaFoldDB" id="A0A6A6TDY5"/>
<protein>
    <recommendedName>
        <fullName evidence="4">Calcofluor white hypersensitive protein</fullName>
    </recommendedName>
</protein>
<evidence type="ECO:0008006" key="4">
    <source>
        <dbReference type="Google" id="ProtNLM"/>
    </source>
</evidence>
<dbReference type="Proteomes" id="UP000799324">
    <property type="component" value="Unassembled WGS sequence"/>
</dbReference>
<dbReference type="Gene3D" id="1.20.120.20">
    <property type="entry name" value="Apolipoprotein"/>
    <property type="match status" value="1"/>
</dbReference>
<feature type="compositionally biased region" description="Basic and acidic residues" evidence="1">
    <location>
        <begin position="97"/>
        <end position="113"/>
    </location>
</feature>
<dbReference type="EMBL" id="MU004329">
    <property type="protein sequence ID" value="KAF2657103.1"/>
    <property type="molecule type" value="Genomic_DNA"/>
</dbReference>